<keyword evidence="3" id="KW-1185">Reference proteome</keyword>
<dbReference type="Pfam" id="PF00903">
    <property type="entry name" value="Glyoxalase"/>
    <property type="match status" value="1"/>
</dbReference>
<dbReference type="InterPro" id="IPR004360">
    <property type="entry name" value="Glyas_Fos-R_dOase_dom"/>
</dbReference>
<dbReference type="OrthoDB" id="9792626at2"/>
<dbReference type="PANTHER" id="PTHR43279">
    <property type="entry name" value="CATECHOL-2,3-DIOXYGENASE"/>
    <property type="match status" value="1"/>
</dbReference>
<organism evidence="2 3">
    <name type="scientific">Jeotgalibaca ciconiae</name>
    <dbReference type="NCBI Taxonomy" id="2496265"/>
    <lineage>
        <taxon>Bacteria</taxon>
        <taxon>Bacillati</taxon>
        <taxon>Bacillota</taxon>
        <taxon>Bacilli</taxon>
        <taxon>Lactobacillales</taxon>
        <taxon>Carnobacteriaceae</taxon>
        <taxon>Jeotgalibaca</taxon>
    </lineage>
</organism>
<dbReference type="RefSeq" id="WP_126111724.1">
    <property type="nucleotide sequence ID" value="NZ_CP034465.1"/>
</dbReference>
<dbReference type="PANTHER" id="PTHR43279:SF1">
    <property type="entry name" value="CATECHOL-2,3-DIOXYGENASE"/>
    <property type="match status" value="1"/>
</dbReference>
<dbReference type="Gene3D" id="3.10.180.10">
    <property type="entry name" value="2,3-Dihydroxybiphenyl 1,2-Dioxygenase, domain 1"/>
    <property type="match status" value="2"/>
</dbReference>
<dbReference type="EMBL" id="CP034465">
    <property type="protein sequence ID" value="AZP05384.1"/>
    <property type="molecule type" value="Genomic_DNA"/>
</dbReference>
<proteinExistence type="predicted"/>
<reference evidence="3" key="1">
    <citation type="submission" date="2018-12" db="EMBL/GenBank/DDBJ databases">
        <title>Complete genome sequencing of Jeotgalibaca sp. H21T32.</title>
        <authorList>
            <person name="Bae J.-W."/>
            <person name="Lee S.-Y."/>
        </authorList>
    </citation>
    <scope>NUCLEOTIDE SEQUENCE [LARGE SCALE GENOMIC DNA]</scope>
    <source>
        <strain evidence="3">H21T32</strain>
    </source>
</reference>
<dbReference type="KEGG" id="jeh:EJN90_12425"/>
<dbReference type="PROSITE" id="PS51819">
    <property type="entry name" value="VOC"/>
    <property type="match status" value="1"/>
</dbReference>
<evidence type="ECO:0000313" key="2">
    <source>
        <dbReference type="EMBL" id="AZP05384.1"/>
    </source>
</evidence>
<dbReference type="Proteomes" id="UP000273326">
    <property type="component" value="Chromosome"/>
</dbReference>
<name>A0A3S9HDF6_9LACT</name>
<sequence>MSTRNWKIGKVALKVQDLTEMSEFYQEIMGMAVLTKTDSSVTLGVKDSKEELIELIQITPAADKKMTVGLYHHALLLPTRSDLGEFLYHLLVKKYPLGGASDHGYSEAIYFNDPEGNGIEVYADKPKSEWDVREDGRVEGVTIQMDAEGVLASVKKAFTGLPVGTIMGHVHLTVNNLEDAGVFYTEIIGLGLKSDYFGQAKFFAFGDYHHQVGTNTWAGKSLPALEEDQLGIAYYEWVLPSEEELSSFRAKLDKNQIAYQEDDGVLKMKDSSGIKLHLISE</sequence>
<dbReference type="SUPFAM" id="SSF54593">
    <property type="entry name" value="Glyoxalase/Bleomycin resistance protein/Dihydroxybiphenyl dioxygenase"/>
    <property type="match status" value="2"/>
</dbReference>
<evidence type="ECO:0000313" key="3">
    <source>
        <dbReference type="Proteomes" id="UP000273326"/>
    </source>
</evidence>
<dbReference type="InterPro" id="IPR029068">
    <property type="entry name" value="Glyas_Bleomycin-R_OHBP_Dase"/>
</dbReference>
<evidence type="ECO:0000259" key="1">
    <source>
        <dbReference type="PROSITE" id="PS51819"/>
    </source>
</evidence>
<protein>
    <submittedName>
        <fullName evidence="2">VOC family protein</fullName>
    </submittedName>
</protein>
<feature type="domain" description="VOC" evidence="1">
    <location>
        <begin position="7"/>
        <end position="124"/>
    </location>
</feature>
<accession>A0A3S9HDF6</accession>
<dbReference type="AlphaFoldDB" id="A0A3S9HDF6"/>
<gene>
    <name evidence="2" type="ORF">EJN90_12425</name>
</gene>
<dbReference type="InterPro" id="IPR037523">
    <property type="entry name" value="VOC_core"/>
</dbReference>